<keyword evidence="3" id="KW-1185">Reference proteome</keyword>
<accession>A0A931APK5</accession>
<dbReference type="Proteomes" id="UP000605361">
    <property type="component" value="Unassembled WGS sequence"/>
</dbReference>
<dbReference type="AlphaFoldDB" id="A0A931APK5"/>
<feature type="signal peptide" evidence="1">
    <location>
        <begin position="1"/>
        <end position="27"/>
    </location>
</feature>
<organism evidence="2 3">
    <name type="scientific">Nonomuraea cypriaca</name>
    <dbReference type="NCBI Taxonomy" id="1187855"/>
    <lineage>
        <taxon>Bacteria</taxon>
        <taxon>Bacillati</taxon>
        <taxon>Actinomycetota</taxon>
        <taxon>Actinomycetes</taxon>
        <taxon>Streptosporangiales</taxon>
        <taxon>Streptosporangiaceae</taxon>
        <taxon>Nonomuraea</taxon>
    </lineage>
</organism>
<gene>
    <name evidence="2" type="ORF">ITP53_53860</name>
</gene>
<dbReference type="EMBL" id="JADOGI010000409">
    <property type="protein sequence ID" value="MBF8194403.1"/>
    <property type="molecule type" value="Genomic_DNA"/>
</dbReference>
<reference evidence="2" key="1">
    <citation type="submission" date="2020-11" db="EMBL/GenBank/DDBJ databases">
        <title>Whole-genome analyses of Nonomuraea sp. K274.</title>
        <authorList>
            <person name="Veyisoglu A."/>
        </authorList>
    </citation>
    <scope>NUCLEOTIDE SEQUENCE</scope>
    <source>
        <strain evidence="2">K274</strain>
    </source>
</reference>
<dbReference type="RefSeq" id="WP_195903222.1">
    <property type="nucleotide sequence ID" value="NZ_JADOGI010000409.1"/>
</dbReference>
<evidence type="ECO:0000313" key="2">
    <source>
        <dbReference type="EMBL" id="MBF8194403.1"/>
    </source>
</evidence>
<feature type="chain" id="PRO_5038101625" evidence="1">
    <location>
        <begin position="28"/>
        <end position="85"/>
    </location>
</feature>
<proteinExistence type="predicted"/>
<comment type="caution">
    <text evidence="2">The sequence shown here is derived from an EMBL/GenBank/DDBJ whole genome shotgun (WGS) entry which is preliminary data.</text>
</comment>
<sequence length="85" mass="9159">MRLRRAVTAAMLGTALTLGTVGVPAQAAAAETTSATAAAARWVTVAKYFLYVQCELKRLDLERTGLRARCADGGPFAYWKLQVLK</sequence>
<protein>
    <submittedName>
        <fullName evidence="2">Uncharacterized protein</fullName>
    </submittedName>
</protein>
<keyword evidence="1" id="KW-0732">Signal</keyword>
<evidence type="ECO:0000256" key="1">
    <source>
        <dbReference type="SAM" id="SignalP"/>
    </source>
</evidence>
<evidence type="ECO:0000313" key="3">
    <source>
        <dbReference type="Proteomes" id="UP000605361"/>
    </source>
</evidence>
<name>A0A931APK5_9ACTN</name>